<evidence type="ECO:0000313" key="1">
    <source>
        <dbReference type="EMBL" id="PWF25909.1"/>
    </source>
</evidence>
<dbReference type="AlphaFoldDB" id="A0A2V1K5P0"/>
<organism evidence="1 2">
    <name type="scientific">Ancrocorticia populi</name>
    <dbReference type="NCBI Taxonomy" id="2175228"/>
    <lineage>
        <taxon>Bacteria</taxon>
        <taxon>Bacillati</taxon>
        <taxon>Actinomycetota</taxon>
        <taxon>Actinomycetes</taxon>
        <taxon>Actinomycetales</taxon>
        <taxon>Actinomycetaceae</taxon>
        <taxon>Ancrocorticia</taxon>
    </lineage>
</organism>
<name>A0A2V1K5P0_9ACTO</name>
<gene>
    <name evidence="1" type="ORF">DD236_07305</name>
</gene>
<evidence type="ECO:0000313" key="2">
    <source>
        <dbReference type="Proteomes" id="UP000245283"/>
    </source>
</evidence>
<dbReference type="Proteomes" id="UP000245283">
    <property type="component" value="Unassembled WGS sequence"/>
</dbReference>
<reference evidence="2" key="1">
    <citation type="submission" date="2018-05" db="EMBL/GenBank/DDBJ databases">
        <authorList>
            <person name="Li Y."/>
        </authorList>
    </citation>
    <scope>NUCLEOTIDE SEQUENCE [LARGE SCALE GENOMIC DNA]</scope>
    <source>
        <strain evidence="2">sk1b4</strain>
    </source>
</reference>
<proteinExistence type="predicted"/>
<sequence>MDAEVRQQELIEAHELRQAEEQSIAMATRLQASEKIQIRLSGGAEYFDMSVSEVASTWLVGQTARGKSLLPLEKIEAVRGLSVRSQPLRTSISSSLSFRSRLRGMGTEFQQISVETDAATYRGRFVAVGADWVDIETRGERVSIMLHHVRRVDVAR</sequence>
<comment type="caution">
    <text evidence="1">The sequence shown here is derived from an EMBL/GenBank/DDBJ whole genome shotgun (WGS) entry which is preliminary data.</text>
</comment>
<dbReference type="EMBL" id="QETB01000004">
    <property type="protein sequence ID" value="PWF25909.1"/>
    <property type="molecule type" value="Genomic_DNA"/>
</dbReference>
<keyword evidence="2" id="KW-1185">Reference proteome</keyword>
<protein>
    <submittedName>
        <fullName evidence="1">Uncharacterized protein</fullName>
    </submittedName>
</protein>
<accession>A0A2V1K5P0</accession>